<keyword evidence="8" id="KW-1133">Transmembrane helix</keyword>
<dbReference type="GO" id="GO:0007165">
    <property type="term" value="P:signal transduction"/>
    <property type="evidence" value="ECO:0007669"/>
    <property type="project" value="UniProtKB-KW"/>
</dbReference>
<dbReference type="InterPro" id="IPR032255">
    <property type="entry name" value="HBM"/>
</dbReference>
<dbReference type="PROSITE" id="PS50111">
    <property type="entry name" value="CHEMOTAXIS_TRANSDUC_2"/>
    <property type="match status" value="1"/>
</dbReference>
<evidence type="ECO:0000256" key="3">
    <source>
        <dbReference type="ARBA" id="ARBA00023136"/>
    </source>
</evidence>
<dbReference type="RefSeq" id="WP_173729807.1">
    <property type="nucleotide sequence ID" value="NZ_JABTTE010000002.1"/>
</dbReference>
<feature type="domain" description="Methyl-accepting transducer" evidence="9">
    <location>
        <begin position="366"/>
        <end position="623"/>
    </location>
</feature>
<organism evidence="11 12">
    <name type="scientific">Calidifontibacillus erzurumensis</name>
    <dbReference type="NCBI Taxonomy" id="2741433"/>
    <lineage>
        <taxon>Bacteria</taxon>
        <taxon>Bacillati</taxon>
        <taxon>Bacillota</taxon>
        <taxon>Bacilli</taxon>
        <taxon>Bacillales</taxon>
        <taxon>Bacillaceae</taxon>
        <taxon>Calidifontibacillus/Schinkia group</taxon>
        <taxon>Calidifontibacillus</taxon>
    </lineage>
</organism>
<gene>
    <name evidence="11" type="ORF">HR057_02390</name>
</gene>
<accession>A0A8J8GB12</accession>
<evidence type="ECO:0000256" key="8">
    <source>
        <dbReference type="SAM" id="Phobius"/>
    </source>
</evidence>
<keyword evidence="4 6" id="KW-0807">Transducer</keyword>
<comment type="subcellular location">
    <subcellularLocation>
        <location evidence="1">Cell membrane</location>
    </subcellularLocation>
</comment>
<dbReference type="Gene3D" id="1.10.287.950">
    <property type="entry name" value="Methyl-accepting chemotaxis protein"/>
    <property type="match status" value="1"/>
</dbReference>
<evidence type="ECO:0000313" key="11">
    <source>
        <dbReference type="EMBL" id="NSL50610.1"/>
    </source>
</evidence>
<dbReference type="AlphaFoldDB" id="A0A8J8GB12"/>
<dbReference type="SUPFAM" id="SSF58104">
    <property type="entry name" value="Methyl-accepting chemotaxis protein (MCP) signaling domain"/>
    <property type="match status" value="1"/>
</dbReference>
<keyword evidence="2" id="KW-1003">Cell membrane</keyword>
<evidence type="ECO:0000256" key="6">
    <source>
        <dbReference type="PROSITE-ProRule" id="PRU00284"/>
    </source>
</evidence>
<dbReference type="SMART" id="SM00283">
    <property type="entry name" value="MA"/>
    <property type="match status" value="1"/>
</dbReference>
<evidence type="ECO:0000256" key="7">
    <source>
        <dbReference type="SAM" id="MobiDB-lite"/>
    </source>
</evidence>
<evidence type="ECO:0000259" key="9">
    <source>
        <dbReference type="PROSITE" id="PS50111"/>
    </source>
</evidence>
<dbReference type="PANTHER" id="PTHR32089">
    <property type="entry name" value="METHYL-ACCEPTING CHEMOTAXIS PROTEIN MCPB"/>
    <property type="match status" value="1"/>
</dbReference>
<comment type="caution">
    <text evidence="11">The sequence shown here is derived from an EMBL/GenBank/DDBJ whole genome shotgun (WGS) entry which is preliminary data.</text>
</comment>
<sequence length="681" mass="76314">MTIHKKILAIIFTAIVGLGLLLGAVYYAYHQMEDMDEKMEQISEAVEIGKDILIFANQARVNESEYLQTFQEDKVKQVEQDISKLTASVGKLEKMIDGEEIGKSSRILLQYASMYERSFQELVKSQKELGYDPSSGMKGEVNRIAKQFESLLREKGDTKGLQLFNELRMIEKDFIADLIPMNEFSVLSQVLERHIETSFSTADKQKILESFQAYRNSFTNVQRLIIKQISTTKTFKSIIQDLNTTVQTINYVLEQEYTSIVQEKEKQMNTLIIFMISISIGVLILLLLLGYVIYKSISNSVIQLQKGAEIIGNGNLVYRVKAAVNDEIGRVAASFNHMADKVQKSLQTVKQAARQLSSSSDTLSSLAEQSMMQTREVNSAIEQVATGAQKQSYEIEEGSRLIEDILSQINNVNEYADQIGLQAKTMNEKGQQGIKVVYDLSRTSHEYTELAKTLIHSVQEVANQSQQISMIVETIREISENSSLLALNAAIEAARAGEAGRGFAVVANEVGKLAEKTKMETNNIQEVISTINEKILVSTKEAQKLEVFNEIQTDSVEQTLTSFNDIVSQVTNIDKSTNDIRKALDVVSHSSQRLFSAMQEISAVSQESAAFSEEVLATSENHIKAIEEVHYSASELQKLSKSLFEEVNKFQLEEKNVVENESNDYSEIEDTGSSEIEESNV</sequence>
<evidence type="ECO:0000313" key="12">
    <source>
        <dbReference type="Proteomes" id="UP000625804"/>
    </source>
</evidence>
<dbReference type="Pfam" id="PF00672">
    <property type="entry name" value="HAMP"/>
    <property type="match status" value="1"/>
</dbReference>
<reference evidence="11" key="1">
    <citation type="submission" date="2020-06" db="EMBL/GenBank/DDBJ databases">
        <title>A novel thermopfilic bacterium from Erzurum, Turkey.</title>
        <authorList>
            <person name="Adiguzel A."/>
            <person name="Ay H."/>
            <person name="Baltaci M.O."/>
        </authorList>
    </citation>
    <scope>NUCLEOTIDE SEQUENCE</scope>
    <source>
        <strain evidence="11">P2</strain>
    </source>
</reference>
<name>A0A8J8GB12_9BACI</name>
<dbReference type="Gene3D" id="6.10.340.10">
    <property type="match status" value="1"/>
</dbReference>
<protein>
    <submittedName>
        <fullName evidence="11">HAMP domain-containing protein</fullName>
    </submittedName>
</protein>
<feature type="transmembrane region" description="Helical" evidence="8">
    <location>
        <begin position="271"/>
        <end position="294"/>
    </location>
</feature>
<comment type="similarity">
    <text evidence="5">Belongs to the methyl-accepting chemotaxis (MCP) protein family.</text>
</comment>
<evidence type="ECO:0000256" key="1">
    <source>
        <dbReference type="ARBA" id="ARBA00004236"/>
    </source>
</evidence>
<feature type="domain" description="HAMP" evidence="10">
    <location>
        <begin position="295"/>
        <end position="347"/>
    </location>
</feature>
<evidence type="ECO:0000256" key="2">
    <source>
        <dbReference type="ARBA" id="ARBA00022475"/>
    </source>
</evidence>
<dbReference type="EMBL" id="JABTTE010000002">
    <property type="protein sequence ID" value="NSL50610.1"/>
    <property type="molecule type" value="Genomic_DNA"/>
</dbReference>
<dbReference type="SMART" id="SM00304">
    <property type="entry name" value="HAMP"/>
    <property type="match status" value="1"/>
</dbReference>
<evidence type="ECO:0000259" key="10">
    <source>
        <dbReference type="PROSITE" id="PS50885"/>
    </source>
</evidence>
<proteinExistence type="inferred from homology"/>
<dbReference type="InterPro" id="IPR003660">
    <property type="entry name" value="HAMP_dom"/>
</dbReference>
<dbReference type="Pfam" id="PF00015">
    <property type="entry name" value="MCPsignal"/>
    <property type="match status" value="1"/>
</dbReference>
<feature type="transmembrane region" description="Helical" evidence="8">
    <location>
        <begin position="6"/>
        <end position="29"/>
    </location>
</feature>
<evidence type="ECO:0000256" key="4">
    <source>
        <dbReference type="ARBA" id="ARBA00023224"/>
    </source>
</evidence>
<feature type="region of interest" description="Disordered" evidence="7">
    <location>
        <begin position="660"/>
        <end position="681"/>
    </location>
</feature>
<evidence type="ECO:0000256" key="5">
    <source>
        <dbReference type="ARBA" id="ARBA00029447"/>
    </source>
</evidence>
<dbReference type="CDD" id="cd06225">
    <property type="entry name" value="HAMP"/>
    <property type="match status" value="1"/>
</dbReference>
<dbReference type="PROSITE" id="PS50885">
    <property type="entry name" value="HAMP"/>
    <property type="match status" value="1"/>
</dbReference>
<keyword evidence="3 8" id="KW-0472">Membrane</keyword>
<dbReference type="PANTHER" id="PTHR32089:SF112">
    <property type="entry name" value="LYSOZYME-LIKE PROTEIN-RELATED"/>
    <property type="match status" value="1"/>
</dbReference>
<keyword evidence="12" id="KW-1185">Reference proteome</keyword>
<dbReference type="GO" id="GO:0005886">
    <property type="term" value="C:plasma membrane"/>
    <property type="evidence" value="ECO:0007669"/>
    <property type="project" value="UniProtKB-SubCell"/>
</dbReference>
<keyword evidence="8" id="KW-0812">Transmembrane</keyword>
<dbReference type="SMART" id="SM01358">
    <property type="entry name" value="HBM"/>
    <property type="match status" value="1"/>
</dbReference>
<dbReference type="InterPro" id="IPR004089">
    <property type="entry name" value="MCPsignal_dom"/>
</dbReference>
<feature type="compositionally biased region" description="Acidic residues" evidence="7">
    <location>
        <begin position="661"/>
        <end position="681"/>
    </location>
</feature>
<dbReference type="Proteomes" id="UP000625804">
    <property type="component" value="Unassembled WGS sequence"/>
</dbReference>